<sequence>MRRRSLLAALGGSCIGWLGSSQPVWASADWDYSRRRGPRQWAKLDPAYAICQQGRQQSPINLTGQPDRTPLDYRDRPFKGILQQAPHSLRIDCPAGNGFWEAGTFYELLQFHFHTPSEHQHQGQRFPAEIHFVHRSDRDQLAVVGVFLAAGDRPLPILDTLLAVPPSTDNQLLSTAIQPTDLMPRDRTVWRYSGSLTTPPCSEPVLWRVCDRPLFVARQQLRQLRQRLGMNARPLQA</sequence>
<accession>A0A0H3K2I0</accession>
<keyword evidence="4" id="KW-0862">Zinc</keyword>
<dbReference type="EMBL" id="AP008231">
    <property type="protein sequence ID" value="BAD78357.1"/>
    <property type="molecule type" value="Genomic_DNA"/>
</dbReference>
<dbReference type="InterPro" id="IPR001148">
    <property type="entry name" value="CA_dom"/>
</dbReference>
<evidence type="ECO:0000256" key="2">
    <source>
        <dbReference type="ARBA" id="ARBA00012925"/>
    </source>
</evidence>
<dbReference type="InterPro" id="IPR036398">
    <property type="entry name" value="CA_dom_sf"/>
</dbReference>
<evidence type="ECO:0000256" key="5">
    <source>
        <dbReference type="ARBA" id="ARBA00023239"/>
    </source>
</evidence>
<proteinExistence type="inferred from homology"/>
<dbReference type="Gene3D" id="3.10.200.10">
    <property type="entry name" value="Alpha carbonic anhydrase"/>
    <property type="match status" value="1"/>
</dbReference>
<dbReference type="KEGG" id="syc:syc0167_c"/>
<dbReference type="EC" id="4.2.1.1" evidence="2"/>
<gene>
    <name evidence="8" type="ordered locus">syc0167_c</name>
</gene>
<dbReference type="PROSITE" id="PS51144">
    <property type="entry name" value="ALPHA_CA_2"/>
    <property type="match status" value="1"/>
</dbReference>
<protein>
    <recommendedName>
        <fullName evidence="2">carbonic anhydrase</fullName>
        <ecNumber evidence="2">4.2.1.1</ecNumber>
    </recommendedName>
</protein>
<name>A0A0H3K2I0_SYNP6</name>
<evidence type="ECO:0000256" key="6">
    <source>
        <dbReference type="ARBA" id="ARBA00048348"/>
    </source>
</evidence>
<dbReference type="CDD" id="cd03124">
    <property type="entry name" value="alpha_CA_prokaryotic_like"/>
    <property type="match status" value="1"/>
</dbReference>
<dbReference type="Pfam" id="PF00194">
    <property type="entry name" value="Carb_anhydrase"/>
    <property type="match status" value="1"/>
</dbReference>
<dbReference type="SUPFAM" id="SSF51069">
    <property type="entry name" value="Carbonic anhydrase"/>
    <property type="match status" value="1"/>
</dbReference>
<feature type="domain" description="Alpha-carbonic anhydrase" evidence="7">
    <location>
        <begin position="28"/>
        <end position="237"/>
    </location>
</feature>
<organism evidence="8 9">
    <name type="scientific">Synechococcus sp. (strain ATCC 27144 / PCC 6301 / SAUG 1402/1)</name>
    <name type="common">Anacystis nidulans</name>
    <dbReference type="NCBI Taxonomy" id="269084"/>
    <lineage>
        <taxon>Bacteria</taxon>
        <taxon>Bacillati</taxon>
        <taxon>Cyanobacteriota</taxon>
        <taxon>Cyanophyceae</taxon>
        <taxon>Synechococcales</taxon>
        <taxon>Synechococcaceae</taxon>
        <taxon>Synechococcus</taxon>
    </lineage>
</organism>
<reference evidence="8 9" key="1">
    <citation type="journal article" date="2007" name="Photosyn. Res.">
        <title>Complete nucleotide sequence of the freshwater unicellular cyanobacterium Synechococcus elongatus PCC 6301 chromosome: gene content and organization.</title>
        <authorList>
            <person name="Sugita C."/>
            <person name="Ogata K."/>
            <person name="Shikata M."/>
            <person name="Jikuya H."/>
            <person name="Takano J."/>
            <person name="Furumichi M."/>
            <person name="Kanehisa M."/>
            <person name="Omata T."/>
            <person name="Sugiura M."/>
            <person name="Sugita M."/>
        </authorList>
    </citation>
    <scope>NUCLEOTIDE SEQUENCE [LARGE SCALE GENOMIC DNA]</scope>
    <source>
        <strain evidence="9">ATCC 27144 / PCC 6301 / SAUG 1402/1</strain>
    </source>
</reference>
<dbReference type="GeneID" id="72430250"/>
<evidence type="ECO:0000259" key="7">
    <source>
        <dbReference type="PROSITE" id="PS51144"/>
    </source>
</evidence>
<evidence type="ECO:0000313" key="8">
    <source>
        <dbReference type="EMBL" id="BAD78357.1"/>
    </source>
</evidence>
<dbReference type="RefSeq" id="WP_011242481.1">
    <property type="nucleotide sequence ID" value="NC_006576.1"/>
</dbReference>
<evidence type="ECO:0000313" key="9">
    <source>
        <dbReference type="Proteomes" id="UP000001175"/>
    </source>
</evidence>
<comment type="catalytic activity">
    <reaction evidence="6">
        <text>hydrogencarbonate + H(+) = CO2 + H2O</text>
        <dbReference type="Rhea" id="RHEA:10748"/>
        <dbReference type="ChEBI" id="CHEBI:15377"/>
        <dbReference type="ChEBI" id="CHEBI:15378"/>
        <dbReference type="ChEBI" id="CHEBI:16526"/>
        <dbReference type="ChEBI" id="CHEBI:17544"/>
        <dbReference type="EC" id="4.2.1.1"/>
    </reaction>
</comment>
<dbReference type="eggNOG" id="COG3338">
    <property type="taxonomic scope" value="Bacteria"/>
</dbReference>
<dbReference type="SMART" id="SM01057">
    <property type="entry name" value="Carb_anhydrase"/>
    <property type="match status" value="1"/>
</dbReference>
<dbReference type="Proteomes" id="UP000001175">
    <property type="component" value="Chromosome"/>
</dbReference>
<dbReference type="PANTHER" id="PTHR18952">
    <property type="entry name" value="CARBONIC ANHYDRASE"/>
    <property type="match status" value="1"/>
</dbReference>
<evidence type="ECO:0000256" key="3">
    <source>
        <dbReference type="ARBA" id="ARBA00022723"/>
    </source>
</evidence>
<evidence type="ECO:0000256" key="1">
    <source>
        <dbReference type="ARBA" id="ARBA00010718"/>
    </source>
</evidence>
<comment type="similarity">
    <text evidence="1">Belongs to the alpha-carbonic anhydrase family.</text>
</comment>
<keyword evidence="5" id="KW-0456">Lyase</keyword>
<dbReference type="PANTHER" id="PTHR18952:SF265">
    <property type="entry name" value="CARBONIC ANHYDRASE"/>
    <property type="match status" value="1"/>
</dbReference>
<dbReference type="GO" id="GO:0004089">
    <property type="term" value="F:carbonate dehydratase activity"/>
    <property type="evidence" value="ECO:0007669"/>
    <property type="project" value="UniProtKB-EC"/>
</dbReference>
<dbReference type="InterPro" id="IPR023561">
    <property type="entry name" value="Carbonic_anhydrase_a-class"/>
</dbReference>
<dbReference type="InterPro" id="IPR041891">
    <property type="entry name" value="Alpha_CA_prokaryot-like"/>
</dbReference>
<keyword evidence="3" id="KW-0479">Metal-binding</keyword>
<dbReference type="AlphaFoldDB" id="A0A0H3K2I0"/>
<dbReference type="GO" id="GO:0008270">
    <property type="term" value="F:zinc ion binding"/>
    <property type="evidence" value="ECO:0007669"/>
    <property type="project" value="InterPro"/>
</dbReference>
<evidence type="ECO:0000256" key="4">
    <source>
        <dbReference type="ARBA" id="ARBA00022833"/>
    </source>
</evidence>